<reference evidence="2" key="1">
    <citation type="journal article" date="2021" name="Antonie Van Leeuwenhoek">
        <title>Draft genome and description of Waterburya agarophytonicola gen. nov. sp. nov. (Pleurocapsales, Cyanobacteria): a seaweed symbiont.</title>
        <authorList>
            <person name="Bonthond G."/>
            <person name="Shalygin S."/>
            <person name="Bayer T."/>
            <person name="Weinberger F."/>
        </authorList>
    </citation>
    <scope>NUCLEOTIDE SEQUENCE</scope>
    <source>
        <strain evidence="2">KI4</strain>
    </source>
</reference>
<organism evidence="2 3">
    <name type="scientific">Waterburya agarophytonicola KI4</name>
    <dbReference type="NCBI Taxonomy" id="2874699"/>
    <lineage>
        <taxon>Bacteria</taxon>
        <taxon>Bacillati</taxon>
        <taxon>Cyanobacteriota</taxon>
        <taxon>Cyanophyceae</taxon>
        <taxon>Pleurocapsales</taxon>
        <taxon>Hyellaceae</taxon>
        <taxon>Waterburya</taxon>
        <taxon>Waterburya agarophytonicola</taxon>
    </lineage>
</organism>
<keyword evidence="1" id="KW-0175">Coiled coil</keyword>
<feature type="coiled-coil region" evidence="1">
    <location>
        <begin position="90"/>
        <end position="149"/>
    </location>
</feature>
<evidence type="ECO:0000313" key="3">
    <source>
        <dbReference type="Proteomes" id="UP000729733"/>
    </source>
</evidence>
<name>A0A964FKU9_9CYAN</name>
<protein>
    <submittedName>
        <fullName evidence="2">Uncharacterized protein</fullName>
    </submittedName>
</protein>
<dbReference type="AlphaFoldDB" id="A0A964FKU9"/>
<accession>A0A964FKU9</accession>
<comment type="caution">
    <text evidence="2">The sequence shown here is derived from an EMBL/GenBank/DDBJ whole genome shotgun (WGS) entry which is preliminary data.</text>
</comment>
<dbReference type="RefSeq" id="WP_229642528.1">
    <property type="nucleotide sequence ID" value="NZ_JADWDC010000083.1"/>
</dbReference>
<evidence type="ECO:0000313" key="2">
    <source>
        <dbReference type="EMBL" id="MCC0179429.1"/>
    </source>
</evidence>
<dbReference type="EMBL" id="JADWDC010000083">
    <property type="protein sequence ID" value="MCC0179429.1"/>
    <property type="molecule type" value="Genomic_DNA"/>
</dbReference>
<evidence type="ECO:0000256" key="1">
    <source>
        <dbReference type="SAM" id="Coils"/>
    </source>
</evidence>
<dbReference type="Proteomes" id="UP000729733">
    <property type="component" value="Unassembled WGS sequence"/>
</dbReference>
<keyword evidence="3" id="KW-1185">Reference proteome</keyword>
<gene>
    <name evidence="2" type="ORF">I4641_20925</name>
</gene>
<proteinExistence type="predicted"/>
<sequence length="150" mass="17672">MLYLAQVEINPDSGEIQLQVLARQESEYVWEVDNSETLLLTKESSLCGGVLVLVEIDSDRQIISIQDAKEWILSILQQHLTKNAINPQFIEREQSKVEKWRQEITAQNLELNRRALEIETRREQLQELEQELKRDREELNRLQAELTMDN</sequence>